<evidence type="ECO:0000313" key="2">
    <source>
        <dbReference type="Proteomes" id="UP001207468"/>
    </source>
</evidence>
<comment type="caution">
    <text evidence="1">The sequence shown here is derived from an EMBL/GenBank/DDBJ whole genome shotgun (WGS) entry which is preliminary data.</text>
</comment>
<protein>
    <submittedName>
        <fullName evidence="1">Uncharacterized protein</fullName>
    </submittedName>
</protein>
<dbReference type="EMBL" id="JAGFNK010000187">
    <property type="protein sequence ID" value="KAI9460444.1"/>
    <property type="molecule type" value="Genomic_DNA"/>
</dbReference>
<name>A0ACC0U4M2_9AGAM</name>
<proteinExistence type="predicted"/>
<organism evidence="1 2">
    <name type="scientific">Russula earlei</name>
    <dbReference type="NCBI Taxonomy" id="71964"/>
    <lineage>
        <taxon>Eukaryota</taxon>
        <taxon>Fungi</taxon>
        <taxon>Dikarya</taxon>
        <taxon>Basidiomycota</taxon>
        <taxon>Agaricomycotina</taxon>
        <taxon>Agaricomycetes</taxon>
        <taxon>Russulales</taxon>
        <taxon>Russulaceae</taxon>
        <taxon>Russula</taxon>
    </lineage>
</organism>
<dbReference type="Proteomes" id="UP001207468">
    <property type="component" value="Unassembled WGS sequence"/>
</dbReference>
<keyword evidence="2" id="KW-1185">Reference proteome</keyword>
<sequence length="136" mass="15215">MCGLYFHALAAGTSIAMGMLAYLFMDSNGSGTVHKVIAQTTCGGTRHRADRDRSSYVQLWVPFLCSCMACRLLDPAHAHPDPDTRAQLAARWAWRIDRPARILRRLARLGCGWRQTALVVYDPILDERGLHSSFLL</sequence>
<evidence type="ECO:0000313" key="1">
    <source>
        <dbReference type="EMBL" id="KAI9460444.1"/>
    </source>
</evidence>
<reference evidence="1" key="1">
    <citation type="submission" date="2021-03" db="EMBL/GenBank/DDBJ databases">
        <title>Evolutionary priming and transition to the ectomycorrhizal habit in an iconic lineage of mushroom-forming fungi: is preadaptation a requirement?</title>
        <authorList>
            <consortium name="DOE Joint Genome Institute"/>
            <person name="Looney B.P."/>
            <person name="Miyauchi S."/>
            <person name="Morin E."/>
            <person name="Drula E."/>
            <person name="Courty P.E."/>
            <person name="Chicoki N."/>
            <person name="Fauchery L."/>
            <person name="Kohler A."/>
            <person name="Kuo A."/>
            <person name="LaButti K."/>
            <person name="Pangilinan J."/>
            <person name="Lipzen A."/>
            <person name="Riley R."/>
            <person name="Andreopoulos W."/>
            <person name="He G."/>
            <person name="Johnson J."/>
            <person name="Barry K.W."/>
            <person name="Grigoriev I.V."/>
            <person name="Nagy L."/>
            <person name="Hibbett D."/>
            <person name="Henrissat B."/>
            <person name="Matheny P.B."/>
            <person name="Labbe J."/>
            <person name="Martin A.F."/>
        </authorList>
    </citation>
    <scope>NUCLEOTIDE SEQUENCE</scope>
    <source>
        <strain evidence="1">BPL698</strain>
    </source>
</reference>
<accession>A0ACC0U4M2</accession>
<gene>
    <name evidence="1" type="ORF">F5148DRAFT_256403</name>
</gene>